<proteinExistence type="inferred from homology"/>
<comment type="similarity">
    <text evidence="1">Belongs to the LysR transcriptional regulatory family.</text>
</comment>
<dbReference type="GO" id="GO:0043565">
    <property type="term" value="F:sequence-specific DNA binding"/>
    <property type="evidence" value="ECO:0007669"/>
    <property type="project" value="TreeGrafter"/>
</dbReference>
<dbReference type="AlphaFoldDB" id="A0A485BMF7"/>
<reference evidence="3 4" key="1">
    <citation type="submission" date="2019-03" db="EMBL/GenBank/DDBJ databases">
        <authorList>
            <consortium name="Pathogen Informatics"/>
        </authorList>
    </citation>
    <scope>NUCLEOTIDE SEQUENCE [LARGE SCALE GENOMIC DNA]</scope>
    <source>
        <strain evidence="3 4">NCTC13038</strain>
    </source>
</reference>
<feature type="domain" description="LysR substrate-binding" evidence="2">
    <location>
        <begin position="9"/>
        <end position="127"/>
    </location>
</feature>
<dbReference type="SUPFAM" id="SSF53850">
    <property type="entry name" value="Periplasmic binding protein-like II"/>
    <property type="match status" value="1"/>
</dbReference>
<evidence type="ECO:0000256" key="1">
    <source>
        <dbReference type="ARBA" id="ARBA00009437"/>
    </source>
</evidence>
<evidence type="ECO:0000313" key="4">
    <source>
        <dbReference type="Proteomes" id="UP000332594"/>
    </source>
</evidence>
<accession>A0A485BMF7</accession>
<dbReference type="InterPro" id="IPR005119">
    <property type="entry name" value="LysR_subst-bd"/>
</dbReference>
<sequence length="134" mass="15087">MPAPRWWRAWGQPQAPSELSEWPGLSLATGKHQHKWQLSGPQGARAEVYFTPRMVTTDMLALCEAAVAGIGVVQLPLLMARDRLAAGELVVVLDEWQPRREVIHAVFASRRGLLPSVRALVDFLSEEYQRMEED</sequence>
<gene>
    <name evidence="3" type="ORF">NCTC13038_01902</name>
</gene>
<evidence type="ECO:0000259" key="2">
    <source>
        <dbReference type="Pfam" id="PF03466"/>
    </source>
</evidence>
<dbReference type="GO" id="GO:0006351">
    <property type="term" value="P:DNA-templated transcription"/>
    <property type="evidence" value="ECO:0007669"/>
    <property type="project" value="TreeGrafter"/>
</dbReference>
<dbReference type="Proteomes" id="UP000332594">
    <property type="component" value="Unassembled WGS sequence"/>
</dbReference>
<dbReference type="Pfam" id="PF03466">
    <property type="entry name" value="LysR_substrate"/>
    <property type="match status" value="1"/>
</dbReference>
<evidence type="ECO:0000313" key="3">
    <source>
        <dbReference type="EMBL" id="VFS69809.1"/>
    </source>
</evidence>
<dbReference type="PANTHER" id="PTHR30537:SF31">
    <property type="entry name" value="TRANSCRIPTIONAL REGULATOR, LYSR FAMILY"/>
    <property type="match status" value="1"/>
</dbReference>
<dbReference type="InterPro" id="IPR058163">
    <property type="entry name" value="LysR-type_TF_proteobact-type"/>
</dbReference>
<organism evidence="3 4">
    <name type="scientific">Raoultella terrigena</name>
    <name type="common">Klebsiella terrigena</name>
    <dbReference type="NCBI Taxonomy" id="577"/>
    <lineage>
        <taxon>Bacteria</taxon>
        <taxon>Pseudomonadati</taxon>
        <taxon>Pseudomonadota</taxon>
        <taxon>Gammaproteobacteria</taxon>
        <taxon>Enterobacterales</taxon>
        <taxon>Enterobacteriaceae</taxon>
        <taxon>Klebsiella/Raoultella group</taxon>
        <taxon>Raoultella</taxon>
    </lineage>
</organism>
<dbReference type="EMBL" id="CAADJG010000002">
    <property type="protein sequence ID" value="VFS69809.1"/>
    <property type="molecule type" value="Genomic_DNA"/>
</dbReference>
<dbReference type="Gene3D" id="3.40.190.10">
    <property type="entry name" value="Periplasmic binding protein-like II"/>
    <property type="match status" value="2"/>
</dbReference>
<protein>
    <submittedName>
        <fullName evidence="3">LysR family transcriptional regulator</fullName>
    </submittedName>
</protein>
<dbReference type="PANTHER" id="PTHR30537">
    <property type="entry name" value="HTH-TYPE TRANSCRIPTIONAL REGULATOR"/>
    <property type="match status" value="1"/>
</dbReference>
<name>A0A485BMF7_RAOTE</name>
<dbReference type="GO" id="GO:0003700">
    <property type="term" value="F:DNA-binding transcription factor activity"/>
    <property type="evidence" value="ECO:0007669"/>
    <property type="project" value="TreeGrafter"/>
</dbReference>